<sequence length="498" mass="56622">MKATMTIDKEFKIGEIDDRIYGSFIEHLGRAVYGGIYEPDHPEADEQGFRKDVIELVKQLKVPLVRYPGGNFVSGYNWEDGVGPVAERPRRLDLAWRTTETNEIGTNEFMDWAKKVNAEVNMAVNLGTRGIDAARNLVEYCNHPSGSYWSDLRMKHGYKEPHKIKTWCLGNEMDGPWQIGHRTADEYGRIAAETAKAMKWVDPSIELVACGSSNRLMPTFAEWEATVLEHTYDHVEFISLHTYYGNRDEDLANYLAQSLDMDQFIYSVISIADYIKAKKRSKKTINLSFDEWNVWFHSNEADKKLEPWTVAPPQLEDIYTFEDALLVGSMLISLLKRADRVKIACLAQLVNVIAPIMTENGGEAWKQTIFYPYMHASVYGRGVALHALVSSPKYDSKDFTDVPYLDTVSVYNEESETVTIFAVNKHQTDVLSLDADVRSFEGYQVVEHLILENDEVKATNQYNRTNVVPHNNGDAKVDGGKLEANLPKLSWNVIRLAK</sequence>
<dbReference type="STRING" id="333138.LQ50_04085"/>
<evidence type="ECO:0000256" key="8">
    <source>
        <dbReference type="ARBA" id="ARBA00023295"/>
    </source>
</evidence>
<dbReference type="SUPFAM" id="SSF51445">
    <property type="entry name" value="(Trans)glycosidases"/>
    <property type="match status" value="1"/>
</dbReference>
<evidence type="ECO:0000256" key="4">
    <source>
        <dbReference type="ARBA" id="ARBA00011165"/>
    </source>
</evidence>
<keyword evidence="7" id="KW-0119">Carbohydrate metabolism</keyword>
<keyword evidence="8" id="KW-0326">Glycosidase</keyword>
<evidence type="ECO:0000256" key="7">
    <source>
        <dbReference type="ARBA" id="ARBA00023277"/>
    </source>
</evidence>
<dbReference type="SMART" id="SM00813">
    <property type="entry name" value="Alpha-L-AF_C"/>
    <property type="match status" value="1"/>
</dbReference>
<evidence type="ECO:0000313" key="10">
    <source>
        <dbReference type="EMBL" id="KHF41416.1"/>
    </source>
</evidence>
<evidence type="ECO:0000256" key="5">
    <source>
        <dbReference type="ARBA" id="ARBA00012670"/>
    </source>
</evidence>
<evidence type="ECO:0000256" key="1">
    <source>
        <dbReference type="ARBA" id="ARBA00001462"/>
    </source>
</evidence>
<dbReference type="Pfam" id="PF06964">
    <property type="entry name" value="Alpha-L-AF_C"/>
    <property type="match status" value="1"/>
</dbReference>
<evidence type="ECO:0000256" key="3">
    <source>
        <dbReference type="ARBA" id="ARBA00007186"/>
    </source>
</evidence>
<dbReference type="GO" id="GO:0000272">
    <property type="term" value="P:polysaccharide catabolic process"/>
    <property type="evidence" value="ECO:0007669"/>
    <property type="project" value="TreeGrafter"/>
</dbReference>
<dbReference type="Gene3D" id="3.20.20.80">
    <property type="entry name" value="Glycosidases"/>
    <property type="match status" value="1"/>
</dbReference>
<feature type="domain" description="Alpha-L-arabinofuranosidase C-terminal" evidence="9">
    <location>
        <begin position="290"/>
        <end position="490"/>
    </location>
</feature>
<dbReference type="SUPFAM" id="SSF51011">
    <property type="entry name" value="Glycosyl hydrolase domain"/>
    <property type="match status" value="1"/>
</dbReference>
<protein>
    <recommendedName>
        <fullName evidence="5">non-reducing end alpha-L-arabinofuranosidase</fullName>
        <ecNumber evidence="5">3.2.1.55</ecNumber>
    </recommendedName>
</protein>
<comment type="similarity">
    <text evidence="3">Belongs to the glycosyl hydrolase 51 family.</text>
</comment>
<evidence type="ECO:0000313" key="11">
    <source>
        <dbReference type="Proteomes" id="UP000030832"/>
    </source>
</evidence>
<keyword evidence="11" id="KW-1185">Reference proteome</keyword>
<dbReference type="eggNOG" id="COG3534">
    <property type="taxonomic scope" value="Bacteria"/>
</dbReference>
<evidence type="ECO:0000259" key="9">
    <source>
        <dbReference type="SMART" id="SM00813"/>
    </source>
</evidence>
<dbReference type="GO" id="GO:0046373">
    <property type="term" value="P:L-arabinose metabolic process"/>
    <property type="evidence" value="ECO:0007669"/>
    <property type="project" value="InterPro"/>
</dbReference>
<dbReference type="AlphaFoldDB" id="A0A0B0IP39"/>
<dbReference type="Gene3D" id="2.60.40.1180">
    <property type="entry name" value="Golgi alpha-mannosidase II"/>
    <property type="match status" value="1"/>
</dbReference>
<name>A0A0B0IP39_9BACI</name>
<dbReference type="InterPro" id="IPR017853">
    <property type="entry name" value="GH"/>
</dbReference>
<accession>A0A0B0IP39</accession>
<dbReference type="OrthoDB" id="9758333at2"/>
<dbReference type="Proteomes" id="UP000030832">
    <property type="component" value="Unassembled WGS sequence"/>
</dbReference>
<comment type="pathway">
    <text evidence="2">Glycan metabolism.</text>
</comment>
<dbReference type="EMBL" id="JRJU01000003">
    <property type="protein sequence ID" value="KHF41416.1"/>
    <property type="molecule type" value="Genomic_DNA"/>
</dbReference>
<gene>
    <name evidence="10" type="ORF">LQ50_04085</name>
</gene>
<organism evidence="10 11">
    <name type="scientific">Halalkalibacter okhensis</name>
    <dbReference type="NCBI Taxonomy" id="333138"/>
    <lineage>
        <taxon>Bacteria</taxon>
        <taxon>Bacillati</taxon>
        <taxon>Bacillota</taxon>
        <taxon>Bacilli</taxon>
        <taxon>Bacillales</taxon>
        <taxon>Bacillaceae</taxon>
        <taxon>Halalkalibacter</taxon>
    </lineage>
</organism>
<keyword evidence="6" id="KW-0378">Hydrolase</keyword>
<dbReference type="Pfam" id="PF22848">
    <property type="entry name" value="ASD1_dom"/>
    <property type="match status" value="1"/>
</dbReference>
<proteinExistence type="inferred from homology"/>
<evidence type="ECO:0000256" key="6">
    <source>
        <dbReference type="ARBA" id="ARBA00022801"/>
    </source>
</evidence>
<dbReference type="PANTHER" id="PTHR43576">
    <property type="entry name" value="ALPHA-L-ARABINOFURANOSIDASE C-RELATED"/>
    <property type="match status" value="1"/>
</dbReference>
<dbReference type="EC" id="3.2.1.55" evidence="5"/>
<comment type="subunit">
    <text evidence="4">Homohexamer; trimer of dimers.</text>
</comment>
<dbReference type="PANTHER" id="PTHR43576:SF3">
    <property type="entry name" value="ALPHA-L-ARABINOFURANOSIDASE C"/>
    <property type="match status" value="1"/>
</dbReference>
<dbReference type="InterPro" id="IPR013780">
    <property type="entry name" value="Glyco_hydro_b"/>
</dbReference>
<comment type="catalytic activity">
    <reaction evidence="1">
        <text>Hydrolysis of terminal non-reducing alpha-L-arabinofuranoside residues in alpha-L-arabinosides.</text>
        <dbReference type="EC" id="3.2.1.55"/>
    </reaction>
</comment>
<dbReference type="InterPro" id="IPR010720">
    <property type="entry name" value="Alpha-L-AF_C"/>
</dbReference>
<evidence type="ECO:0000256" key="2">
    <source>
        <dbReference type="ARBA" id="ARBA00004881"/>
    </source>
</evidence>
<dbReference type="InterPro" id="IPR055235">
    <property type="entry name" value="ASD1_cat"/>
</dbReference>
<reference evidence="10 11" key="1">
    <citation type="submission" date="2014-09" db="EMBL/GenBank/DDBJ databases">
        <title>Genome sequencing and annotation of Bacillus Okhensis strain Kh10-101T.</title>
        <authorList>
            <person name="Prakash J.S."/>
        </authorList>
    </citation>
    <scope>NUCLEOTIDE SEQUENCE [LARGE SCALE GENOMIC DNA]</scope>
    <source>
        <strain evidence="11">Kh10-101T</strain>
    </source>
</reference>
<dbReference type="GO" id="GO:0046556">
    <property type="term" value="F:alpha-L-arabinofuranosidase activity"/>
    <property type="evidence" value="ECO:0007669"/>
    <property type="project" value="UniProtKB-EC"/>
</dbReference>
<comment type="caution">
    <text evidence="10">The sequence shown here is derived from an EMBL/GenBank/DDBJ whole genome shotgun (WGS) entry which is preliminary data.</text>
</comment>